<organism evidence="1 2">
    <name type="scientific">Glycomyces lechevalierae</name>
    <dbReference type="NCBI Taxonomy" id="256034"/>
    <lineage>
        <taxon>Bacteria</taxon>
        <taxon>Bacillati</taxon>
        <taxon>Actinomycetota</taxon>
        <taxon>Actinomycetes</taxon>
        <taxon>Glycomycetales</taxon>
        <taxon>Glycomycetaceae</taxon>
        <taxon>Glycomyces</taxon>
    </lineage>
</organism>
<dbReference type="InterPro" id="IPR029063">
    <property type="entry name" value="SAM-dependent_MTases_sf"/>
</dbReference>
<evidence type="ECO:0000313" key="2">
    <source>
        <dbReference type="Proteomes" id="UP001183604"/>
    </source>
</evidence>
<gene>
    <name evidence="1" type="ORF">J2S69_000436</name>
</gene>
<proteinExistence type="predicted"/>
<evidence type="ECO:0000313" key="1">
    <source>
        <dbReference type="EMBL" id="MDR7336717.1"/>
    </source>
</evidence>
<protein>
    <submittedName>
        <fullName evidence="1">Protein-L-isoaspartate O-methyltransferase</fullName>
    </submittedName>
</protein>
<dbReference type="Proteomes" id="UP001183604">
    <property type="component" value="Unassembled WGS sequence"/>
</dbReference>
<accession>A0ABU2AJX4</accession>
<reference evidence="1 2" key="1">
    <citation type="submission" date="2023-07" db="EMBL/GenBank/DDBJ databases">
        <title>Sequencing the genomes of 1000 actinobacteria strains.</title>
        <authorList>
            <person name="Klenk H.-P."/>
        </authorList>
    </citation>
    <scope>NUCLEOTIDE SEQUENCE [LARGE SCALE GENOMIC DNA]</scope>
    <source>
        <strain evidence="1 2">DSM 44724</strain>
    </source>
</reference>
<keyword evidence="2" id="KW-1185">Reference proteome</keyword>
<comment type="caution">
    <text evidence="1">The sequence shown here is derived from an EMBL/GenBank/DDBJ whole genome shotgun (WGS) entry which is preliminary data.</text>
</comment>
<name>A0ABU2AJX4_9ACTN</name>
<dbReference type="Gene3D" id="3.40.50.150">
    <property type="entry name" value="Vaccinia Virus protein VP39"/>
    <property type="match status" value="1"/>
</dbReference>
<dbReference type="Pfam" id="PF01135">
    <property type="entry name" value="PCMT"/>
    <property type="match status" value="1"/>
</dbReference>
<dbReference type="EMBL" id="JAVDYD010000001">
    <property type="protein sequence ID" value="MDR7336717.1"/>
    <property type="molecule type" value="Genomic_DNA"/>
</dbReference>
<dbReference type="SUPFAM" id="SSF53335">
    <property type="entry name" value="S-adenosyl-L-methionine-dependent methyltransferases"/>
    <property type="match status" value="1"/>
</dbReference>
<sequence>MLDALDALDVQAAHRVLEVGAGTGYNAALLANFERTWKAPDTKGVAVIEADGTNPPPGPWDRLIATYAFDAIPPVWLTAV</sequence>